<gene>
    <name evidence="2" type="ordered locus">NE1014</name>
</gene>
<name>Q82VQ2_NITEU</name>
<keyword evidence="1" id="KW-0472">Membrane</keyword>
<dbReference type="KEGG" id="neu:NE1014"/>
<keyword evidence="3" id="KW-1185">Reference proteome</keyword>
<proteinExistence type="predicted"/>
<dbReference type="eggNOG" id="ENOG5033AS4">
    <property type="taxonomic scope" value="Bacteria"/>
</dbReference>
<dbReference type="Pfam" id="PF11174">
    <property type="entry name" value="DUF2970"/>
    <property type="match status" value="1"/>
</dbReference>
<feature type="transmembrane region" description="Helical" evidence="1">
    <location>
        <begin position="56"/>
        <end position="78"/>
    </location>
</feature>
<evidence type="ECO:0000313" key="2">
    <source>
        <dbReference type="EMBL" id="CAD84925.1"/>
    </source>
</evidence>
<evidence type="ECO:0000256" key="1">
    <source>
        <dbReference type="SAM" id="Phobius"/>
    </source>
</evidence>
<protein>
    <submittedName>
        <fullName evidence="2">Putative transmembrane protein</fullName>
    </submittedName>
</protein>
<keyword evidence="1" id="KW-1133">Transmembrane helix</keyword>
<dbReference type="Proteomes" id="UP000001416">
    <property type="component" value="Chromosome"/>
</dbReference>
<keyword evidence="1 2" id="KW-0812">Transmembrane</keyword>
<dbReference type="AlphaFoldDB" id="Q82VQ2"/>
<evidence type="ECO:0000313" key="3">
    <source>
        <dbReference type="Proteomes" id="UP000001416"/>
    </source>
</evidence>
<sequence length="80" mass="8635">MQMGKENEKVTSALQNSDMEKASMYQVAEAVLFSFIGIRKKSDLEHDAAKIKPVQIIIGGLVGGVIFILSILSVVKLVTG</sequence>
<dbReference type="STRING" id="228410.NE1014"/>
<accession>Q82VQ2</accession>
<organism evidence="2 3">
    <name type="scientific">Nitrosomonas europaea (strain ATCC 19718 / CIP 103999 / KCTC 2705 / NBRC 14298)</name>
    <dbReference type="NCBI Taxonomy" id="228410"/>
    <lineage>
        <taxon>Bacteria</taxon>
        <taxon>Pseudomonadati</taxon>
        <taxon>Pseudomonadota</taxon>
        <taxon>Betaproteobacteria</taxon>
        <taxon>Nitrosomonadales</taxon>
        <taxon>Nitrosomonadaceae</taxon>
        <taxon>Nitrosomonas</taxon>
    </lineage>
</organism>
<reference evidence="2 3" key="1">
    <citation type="journal article" date="2003" name="J. Bacteriol.">
        <title>Complete genome sequence of the ammonia-oxidizing bacterium and obligate chemolithoautotroph Nitrosomonas europaea.</title>
        <authorList>
            <person name="Chain P."/>
            <person name="Lamerdin J."/>
            <person name="Larimer F."/>
            <person name="Regala W."/>
            <person name="Land M."/>
            <person name="Hauser L."/>
            <person name="Hooper A."/>
            <person name="Klotz M."/>
            <person name="Norton J."/>
            <person name="Sayavedra-Soto L."/>
            <person name="Arciero D."/>
            <person name="Hommes N."/>
            <person name="Whittaker M."/>
            <person name="Arp D."/>
        </authorList>
    </citation>
    <scope>NUCLEOTIDE SEQUENCE [LARGE SCALE GENOMIC DNA]</scope>
    <source>
        <strain evidence="3">ATCC 19718 / CIP 103999 / KCTC 2705 / NBRC 14298</strain>
    </source>
</reference>
<dbReference type="EMBL" id="AL954747">
    <property type="protein sequence ID" value="CAD84925.1"/>
    <property type="molecule type" value="Genomic_DNA"/>
</dbReference>
<dbReference type="HOGENOM" id="CLU_180692_1_0_4"/>
<dbReference type="InterPro" id="IPR021344">
    <property type="entry name" value="DUF2970"/>
</dbReference>